<organism evidence="1 2">
    <name type="scientific">Aspergillus niger ATCC 13496</name>
    <dbReference type="NCBI Taxonomy" id="1353008"/>
    <lineage>
        <taxon>Eukaryota</taxon>
        <taxon>Fungi</taxon>
        <taxon>Dikarya</taxon>
        <taxon>Ascomycota</taxon>
        <taxon>Pezizomycotina</taxon>
        <taxon>Eurotiomycetes</taxon>
        <taxon>Eurotiomycetidae</taxon>
        <taxon>Eurotiales</taxon>
        <taxon>Aspergillaceae</taxon>
        <taxon>Aspergillus</taxon>
        <taxon>Aspergillus subgen. Circumdati</taxon>
    </lineage>
</organism>
<dbReference type="AlphaFoldDB" id="A0A370BV23"/>
<reference evidence="1 2" key="1">
    <citation type="submission" date="2018-07" db="EMBL/GenBank/DDBJ databases">
        <title>Section-level genome sequencing of Aspergillus section Nigri to investigate inter- and intra-species variation.</title>
        <authorList>
            <consortium name="DOE Joint Genome Institute"/>
            <person name="Vesth T.C."/>
            <person name="Nybo J.L."/>
            <person name="Theobald S."/>
            <person name="Frisvad J.C."/>
            <person name="Larsen T.O."/>
            <person name="Nielsen K.F."/>
            <person name="Hoof J.B."/>
            <person name="Brandl J."/>
            <person name="Salamov A."/>
            <person name="Riley R."/>
            <person name="Gladden J.M."/>
            <person name="Phatale P."/>
            <person name="Nielsen M.T."/>
            <person name="Lyhne E.K."/>
            <person name="Kogle M.E."/>
            <person name="Strasser K."/>
            <person name="McDonnell E."/>
            <person name="Barry K."/>
            <person name="Clum A."/>
            <person name="Chen C."/>
            <person name="Nolan M."/>
            <person name="Sandor L."/>
            <person name="Kuo A."/>
            <person name="Lipzen A."/>
            <person name="Hainaut M."/>
            <person name="Drula E."/>
            <person name="Tsang A."/>
            <person name="Magnuson J.K."/>
            <person name="Henrissat B."/>
            <person name="Wiebenga A."/>
            <person name="Simmons B.A."/>
            <person name="Makela M.R."/>
            <person name="De vries R.P."/>
            <person name="Grigoriev I.V."/>
            <person name="Mortensen U.H."/>
            <person name="Baker S.E."/>
            <person name="Andersen M.R."/>
        </authorList>
    </citation>
    <scope>NUCLEOTIDE SEQUENCE [LARGE SCALE GENOMIC DNA]</scope>
    <source>
        <strain evidence="1 2">ATCC 13496</strain>
    </source>
</reference>
<protein>
    <submittedName>
        <fullName evidence="1">Uncharacterized protein</fullName>
    </submittedName>
</protein>
<dbReference type="Proteomes" id="UP000253845">
    <property type="component" value="Unassembled WGS sequence"/>
</dbReference>
<name>A0A370BV23_ASPNG</name>
<evidence type="ECO:0000313" key="1">
    <source>
        <dbReference type="EMBL" id="RDH16971.1"/>
    </source>
</evidence>
<gene>
    <name evidence="1" type="ORF">M747DRAFT_106044</name>
</gene>
<evidence type="ECO:0000313" key="2">
    <source>
        <dbReference type="Proteomes" id="UP000253845"/>
    </source>
</evidence>
<dbReference type="VEuPathDB" id="FungiDB:M747DRAFT_106044"/>
<accession>A0A370BV23</accession>
<dbReference type="EMBL" id="KZ851934">
    <property type="protein sequence ID" value="RDH16971.1"/>
    <property type="molecule type" value="Genomic_DNA"/>
</dbReference>
<proteinExistence type="predicted"/>
<sequence>MDLPSLVLMAVETCALRINEASWKVRRRMDPDPEWTRREKADRVLVVLVVLVPGFRNGPTECPVQKWRSTGLTDTAIISRGV</sequence>